<feature type="region of interest" description="Disordered" evidence="1">
    <location>
        <begin position="29"/>
        <end position="108"/>
    </location>
</feature>
<protein>
    <submittedName>
        <fullName evidence="2">Uncharacterized protein</fullName>
    </submittedName>
</protein>
<organism evidence="2 3">
    <name type="scientific">Rotaria magnacalcarata</name>
    <dbReference type="NCBI Taxonomy" id="392030"/>
    <lineage>
        <taxon>Eukaryota</taxon>
        <taxon>Metazoa</taxon>
        <taxon>Spiralia</taxon>
        <taxon>Gnathifera</taxon>
        <taxon>Rotifera</taxon>
        <taxon>Eurotatoria</taxon>
        <taxon>Bdelloidea</taxon>
        <taxon>Philodinida</taxon>
        <taxon>Philodinidae</taxon>
        <taxon>Rotaria</taxon>
    </lineage>
</organism>
<sequence length="170" mass="20056">MNQEQLMLEWKQMCEQLGKDPLNKELIQKMKKTQMKLQTVTRSSENESSNDRTKKMKNENFHKGLNEDLSEDSNESSNEVFTERSSQESNDDLNDSLHEHNEEQIKNSEQRPSILVMNPLVKLHIDTVGGAYDDRRHSENIYPYLALNDLHEKIKQRGYNVKPMKPVYRY</sequence>
<proteinExistence type="predicted"/>
<name>A0A816RVC7_9BILA</name>
<evidence type="ECO:0000256" key="1">
    <source>
        <dbReference type="SAM" id="MobiDB-lite"/>
    </source>
</evidence>
<dbReference type="Proteomes" id="UP000663824">
    <property type="component" value="Unassembled WGS sequence"/>
</dbReference>
<accession>A0A816RVC7</accession>
<dbReference type="EMBL" id="CAJNRE010009240">
    <property type="protein sequence ID" value="CAF2080354.1"/>
    <property type="molecule type" value="Genomic_DNA"/>
</dbReference>
<feature type="compositionally biased region" description="Basic and acidic residues" evidence="1">
    <location>
        <begin position="49"/>
        <end position="66"/>
    </location>
</feature>
<reference evidence="2" key="1">
    <citation type="submission" date="2021-02" db="EMBL/GenBank/DDBJ databases">
        <authorList>
            <person name="Nowell W R."/>
        </authorList>
    </citation>
    <scope>NUCLEOTIDE SEQUENCE</scope>
</reference>
<dbReference type="AlphaFoldDB" id="A0A816RVC7"/>
<evidence type="ECO:0000313" key="3">
    <source>
        <dbReference type="Proteomes" id="UP000663824"/>
    </source>
</evidence>
<feature type="compositionally biased region" description="Basic and acidic residues" evidence="1">
    <location>
        <begin position="95"/>
        <end position="108"/>
    </location>
</feature>
<gene>
    <name evidence="2" type="ORF">MBJ925_LOCUS18464</name>
</gene>
<evidence type="ECO:0000313" key="2">
    <source>
        <dbReference type="EMBL" id="CAF2080354.1"/>
    </source>
</evidence>
<comment type="caution">
    <text evidence="2">The sequence shown here is derived from an EMBL/GenBank/DDBJ whole genome shotgun (WGS) entry which is preliminary data.</text>
</comment>